<feature type="transmembrane region" description="Helical" evidence="1">
    <location>
        <begin position="6"/>
        <end position="28"/>
    </location>
</feature>
<sequence>MESVVIGVAAVAIIISILQIILALRLFFAAKNRDYRNCRIWIIVTVIVVVINIASLILNSTSGEFDSLSFGITIFLVCYKLFELLVVISFLRTLRGADRNWEWGCMYATSTVPQPGTGPHYPAQHQG</sequence>
<organism evidence="2 3">
    <name type="scientific">Orchesella cincta</name>
    <name type="common">Springtail</name>
    <name type="synonym">Podura cincta</name>
    <dbReference type="NCBI Taxonomy" id="48709"/>
    <lineage>
        <taxon>Eukaryota</taxon>
        <taxon>Metazoa</taxon>
        <taxon>Ecdysozoa</taxon>
        <taxon>Arthropoda</taxon>
        <taxon>Hexapoda</taxon>
        <taxon>Collembola</taxon>
        <taxon>Entomobryomorpha</taxon>
        <taxon>Entomobryoidea</taxon>
        <taxon>Orchesellidae</taxon>
        <taxon>Orchesellinae</taxon>
        <taxon>Orchesella</taxon>
    </lineage>
</organism>
<evidence type="ECO:0000313" key="3">
    <source>
        <dbReference type="Proteomes" id="UP000094527"/>
    </source>
</evidence>
<protein>
    <submittedName>
        <fullName evidence="2">Uncharacterized protein</fullName>
    </submittedName>
</protein>
<name>A0A1D2MQ58_ORCCI</name>
<accession>A0A1D2MQ58</accession>
<gene>
    <name evidence="2" type="ORF">Ocin01_11524</name>
</gene>
<comment type="caution">
    <text evidence="2">The sequence shown here is derived from an EMBL/GenBank/DDBJ whole genome shotgun (WGS) entry which is preliminary data.</text>
</comment>
<dbReference type="EMBL" id="LJIJ01000704">
    <property type="protein sequence ID" value="ODM95156.1"/>
    <property type="molecule type" value="Genomic_DNA"/>
</dbReference>
<proteinExistence type="predicted"/>
<keyword evidence="3" id="KW-1185">Reference proteome</keyword>
<evidence type="ECO:0000256" key="1">
    <source>
        <dbReference type="SAM" id="Phobius"/>
    </source>
</evidence>
<keyword evidence="1" id="KW-1133">Transmembrane helix</keyword>
<reference evidence="2 3" key="1">
    <citation type="journal article" date="2016" name="Genome Biol. Evol.">
        <title>Gene Family Evolution Reflects Adaptation to Soil Environmental Stressors in the Genome of the Collembolan Orchesella cincta.</title>
        <authorList>
            <person name="Faddeeva-Vakhrusheva A."/>
            <person name="Derks M.F."/>
            <person name="Anvar S.Y."/>
            <person name="Agamennone V."/>
            <person name="Suring W."/>
            <person name="Smit S."/>
            <person name="van Straalen N.M."/>
            <person name="Roelofs D."/>
        </authorList>
    </citation>
    <scope>NUCLEOTIDE SEQUENCE [LARGE SCALE GENOMIC DNA]</scope>
    <source>
        <tissue evidence="2">Mixed pool</tissue>
    </source>
</reference>
<keyword evidence="1" id="KW-0812">Transmembrane</keyword>
<dbReference type="Proteomes" id="UP000094527">
    <property type="component" value="Unassembled WGS sequence"/>
</dbReference>
<dbReference type="AlphaFoldDB" id="A0A1D2MQ58"/>
<evidence type="ECO:0000313" key="2">
    <source>
        <dbReference type="EMBL" id="ODM95156.1"/>
    </source>
</evidence>
<keyword evidence="1" id="KW-0472">Membrane</keyword>
<feature type="transmembrane region" description="Helical" evidence="1">
    <location>
        <begin position="70"/>
        <end position="91"/>
    </location>
</feature>
<feature type="transmembrane region" description="Helical" evidence="1">
    <location>
        <begin position="40"/>
        <end position="58"/>
    </location>
</feature>